<keyword evidence="2" id="KW-1185">Reference proteome</keyword>
<reference evidence="1 2" key="1">
    <citation type="submission" date="2018-10" db="EMBL/GenBank/DDBJ databases">
        <authorList>
            <person name="Chen W.-M."/>
        </authorList>
    </citation>
    <scope>NUCLEOTIDE SEQUENCE [LARGE SCALE GENOMIC DNA]</scope>
    <source>
        <strain evidence="1 2">THS-13</strain>
    </source>
</reference>
<dbReference type="Proteomes" id="UP000282106">
    <property type="component" value="Unassembled WGS sequence"/>
</dbReference>
<evidence type="ECO:0000313" key="1">
    <source>
        <dbReference type="EMBL" id="ROH91832.1"/>
    </source>
</evidence>
<accession>A0A3N0VGL3</accession>
<dbReference type="AlphaFoldDB" id="A0A3N0VGL3"/>
<name>A0A3N0VGL3_9GAMM</name>
<gene>
    <name evidence="1" type="ORF">ED208_05490</name>
</gene>
<proteinExistence type="predicted"/>
<organism evidence="1 2">
    <name type="scientific">Stagnimonas aquatica</name>
    <dbReference type="NCBI Taxonomy" id="2689987"/>
    <lineage>
        <taxon>Bacteria</taxon>
        <taxon>Pseudomonadati</taxon>
        <taxon>Pseudomonadota</taxon>
        <taxon>Gammaproteobacteria</taxon>
        <taxon>Nevskiales</taxon>
        <taxon>Nevskiaceae</taxon>
        <taxon>Stagnimonas</taxon>
    </lineage>
</organism>
<evidence type="ECO:0000313" key="2">
    <source>
        <dbReference type="Proteomes" id="UP000282106"/>
    </source>
</evidence>
<protein>
    <submittedName>
        <fullName evidence="1">Uncharacterized protein</fullName>
    </submittedName>
</protein>
<sequence length="94" mass="10710">MASLVRNIEELPCGVLAFPPNDHAWSAAYIHDHCIRPAELVGQVRKMDNRNAVLPKSSQQAFQAYEASRLEDLHPQHFWVSWQLLHLTGNSGRH</sequence>
<dbReference type="EMBL" id="RJVO01000002">
    <property type="protein sequence ID" value="ROH91832.1"/>
    <property type="molecule type" value="Genomic_DNA"/>
</dbReference>
<comment type="caution">
    <text evidence="1">The sequence shown here is derived from an EMBL/GenBank/DDBJ whole genome shotgun (WGS) entry which is preliminary data.</text>
</comment>
<dbReference type="InParanoid" id="A0A3N0VGL3"/>